<evidence type="ECO:0000256" key="1">
    <source>
        <dbReference type="SAM" id="MobiDB-lite"/>
    </source>
</evidence>
<feature type="region of interest" description="Disordered" evidence="1">
    <location>
        <begin position="36"/>
        <end position="61"/>
    </location>
</feature>
<dbReference type="EMBL" id="CAEZZV010000038">
    <property type="protein sequence ID" value="CAB4774247.1"/>
    <property type="molecule type" value="Genomic_DNA"/>
</dbReference>
<reference evidence="2" key="1">
    <citation type="submission" date="2020-05" db="EMBL/GenBank/DDBJ databases">
        <authorList>
            <person name="Chiriac C."/>
            <person name="Salcher M."/>
            <person name="Ghai R."/>
            <person name="Kavagutti S V."/>
        </authorList>
    </citation>
    <scope>NUCLEOTIDE SEQUENCE</scope>
</reference>
<gene>
    <name evidence="2" type="ORF">UFOPK2921_00437</name>
</gene>
<sequence>MSIRRLSATFVITSLLLLISFDSQRQALATDGAIGSGGTDSDSIWAGVQTSSPPTGSGADSSGYTWKPATIYDSRIGATTGITKLVGTVRYDLYERHSTSGMVLIWITRATGSELAQNAAVIVKGRLPQPTVTTAPATNRGVVNVGMWLWANADWWYGVTAMAWIPTVFGSAWARTTATPVSLSFVTQDDADVNGTTVGSTQCTGPGSVWTVNAGDTAVSGCMYTYRHSSAQRDQGVFVAIVSVTWKISWTSNAASGGSLPSYTTSTFMAFTVDELQALVGSGVLV</sequence>
<name>A0A6J6VUT9_9ZZZZ</name>
<protein>
    <submittedName>
        <fullName evidence="2">Unannotated protein</fullName>
    </submittedName>
</protein>
<dbReference type="AlphaFoldDB" id="A0A6J6VUT9"/>
<proteinExistence type="predicted"/>
<feature type="compositionally biased region" description="Polar residues" evidence="1">
    <location>
        <begin position="48"/>
        <end position="61"/>
    </location>
</feature>
<evidence type="ECO:0000313" key="2">
    <source>
        <dbReference type="EMBL" id="CAB4774247.1"/>
    </source>
</evidence>
<accession>A0A6J6VUT9</accession>
<organism evidence="2">
    <name type="scientific">freshwater metagenome</name>
    <dbReference type="NCBI Taxonomy" id="449393"/>
    <lineage>
        <taxon>unclassified sequences</taxon>
        <taxon>metagenomes</taxon>
        <taxon>ecological metagenomes</taxon>
    </lineage>
</organism>